<dbReference type="OrthoDB" id="4566527at2"/>
<evidence type="ECO:0000313" key="3">
    <source>
        <dbReference type="Proteomes" id="UP000295578"/>
    </source>
</evidence>
<feature type="transmembrane region" description="Helical" evidence="1">
    <location>
        <begin position="52"/>
        <end position="73"/>
    </location>
</feature>
<protein>
    <submittedName>
        <fullName evidence="2">Uncharacterized protein</fullName>
    </submittedName>
</protein>
<name>A0A4R5A7C2_9ACTN</name>
<feature type="transmembrane region" description="Helical" evidence="1">
    <location>
        <begin position="94"/>
        <end position="116"/>
    </location>
</feature>
<comment type="caution">
    <text evidence="2">The sequence shown here is derived from an EMBL/GenBank/DDBJ whole genome shotgun (WGS) entry which is preliminary data.</text>
</comment>
<dbReference type="InterPro" id="IPR043993">
    <property type="entry name" value="T4SS_pilin"/>
</dbReference>
<dbReference type="Pfam" id="PF18895">
    <property type="entry name" value="T4SS_pilin"/>
    <property type="match status" value="1"/>
</dbReference>
<sequence length="118" mass="12074">MSRLVRTICRVAVPLAALPTNVAIIVIAAAGAAEAQVLADPPKDLNEVINNITRWLVGLLVSLATLFLTVGGIRYLLAGGDPGEVGKAKDTLKYAAIGYGVAILAPVLVAILKGFVGG</sequence>
<evidence type="ECO:0000256" key="1">
    <source>
        <dbReference type="SAM" id="Phobius"/>
    </source>
</evidence>
<evidence type="ECO:0000313" key="2">
    <source>
        <dbReference type="EMBL" id="TDD65502.1"/>
    </source>
</evidence>
<dbReference type="EMBL" id="SMKY01000333">
    <property type="protein sequence ID" value="TDD65502.1"/>
    <property type="molecule type" value="Genomic_DNA"/>
</dbReference>
<accession>A0A4R5A7C2</accession>
<keyword evidence="1" id="KW-0812">Transmembrane</keyword>
<dbReference type="Proteomes" id="UP000295578">
    <property type="component" value="Unassembled WGS sequence"/>
</dbReference>
<organism evidence="2 3">
    <name type="scientific">Actinomadura darangshiensis</name>
    <dbReference type="NCBI Taxonomy" id="705336"/>
    <lineage>
        <taxon>Bacteria</taxon>
        <taxon>Bacillati</taxon>
        <taxon>Actinomycetota</taxon>
        <taxon>Actinomycetes</taxon>
        <taxon>Streptosporangiales</taxon>
        <taxon>Thermomonosporaceae</taxon>
        <taxon>Actinomadura</taxon>
    </lineage>
</organism>
<reference evidence="2 3" key="1">
    <citation type="submission" date="2019-03" db="EMBL/GenBank/DDBJ databases">
        <title>Draft genome sequences of novel Actinobacteria.</title>
        <authorList>
            <person name="Sahin N."/>
            <person name="Ay H."/>
            <person name="Saygin H."/>
        </authorList>
    </citation>
    <scope>NUCLEOTIDE SEQUENCE [LARGE SCALE GENOMIC DNA]</scope>
    <source>
        <strain evidence="2 3">DSM 45941</strain>
    </source>
</reference>
<dbReference type="AlphaFoldDB" id="A0A4R5A7C2"/>
<proteinExistence type="predicted"/>
<keyword evidence="1" id="KW-1133">Transmembrane helix</keyword>
<keyword evidence="1" id="KW-0472">Membrane</keyword>
<feature type="transmembrane region" description="Helical" evidence="1">
    <location>
        <begin position="12"/>
        <end position="32"/>
    </location>
</feature>
<keyword evidence="3" id="KW-1185">Reference proteome</keyword>
<gene>
    <name evidence="2" type="ORF">E1293_40240</name>
</gene>